<feature type="transmembrane region" description="Helical" evidence="6">
    <location>
        <begin position="12"/>
        <end position="35"/>
    </location>
</feature>
<dbReference type="Pfam" id="PF00672">
    <property type="entry name" value="HAMP"/>
    <property type="match status" value="1"/>
</dbReference>
<dbReference type="InterPro" id="IPR003660">
    <property type="entry name" value="HAMP_dom"/>
</dbReference>
<dbReference type="SMART" id="SM00283">
    <property type="entry name" value="MA"/>
    <property type="match status" value="1"/>
</dbReference>
<accession>A0A840BLW5</accession>
<proteinExistence type="inferred from homology"/>
<sequence length="553" mass="58709">MRDITIKAQVWLLGAVAVVGILVAAVFGIVTLSGVEARQEAALLDVSQGMRQLVAVETAAVDFKTQVQEWKNILIRGNNAEEYEKHLKAFNARQAGVQQGLGKTRDEIKAENDPSNAEVLQMLDAVIKEHAALGELYQSALSGFDKGDPGAGLKLDAQLKGKDRPAAKAMSDLVARMEKGERAHLESQIAEGHANYLQSRNFLVVVTVIAAVIAFALALTASRRIVHQIAVVQRTTEQARTDLDLTRRIPLHGRDEMGQVASAVNALLDEFQKVVGGMKQSAEEVLHTAGTLTHSVDTLASSVDSQNDATNSMAASVEELAVTASHVSDAATAAEDTAQSSLSHAENGARVIGETAQRMDAMANTVRGTSQSMTSLGQRTDEIGSIASVIKEIADQTNLLALNAAIEAARAGEQGRGFAVVADEVRKLAERTTGATGQISGLIAAIQSDSRKAIDDMHALVQQVSETAEVTLAAGSAMESIQGGSRQVLGVSRDIRNALKEQSSASELIAKQVEVIAAMSEENTEAMRQTREASHGLSALSRAMHESADRFRA</sequence>
<comment type="caution">
    <text evidence="9">The sequence shown here is derived from an EMBL/GenBank/DDBJ whole genome shotgun (WGS) entry which is preliminary data.</text>
</comment>
<reference evidence="9 10" key="1">
    <citation type="submission" date="2020-08" db="EMBL/GenBank/DDBJ databases">
        <title>Genomic Encyclopedia of Type Strains, Phase IV (KMG-IV): sequencing the most valuable type-strain genomes for metagenomic binning, comparative biology and taxonomic classification.</title>
        <authorList>
            <person name="Goeker M."/>
        </authorList>
    </citation>
    <scope>NUCLEOTIDE SEQUENCE [LARGE SCALE GENOMIC DNA]</scope>
    <source>
        <strain evidence="9 10">DSM 106739</strain>
    </source>
</reference>
<evidence type="ECO:0000256" key="4">
    <source>
        <dbReference type="PROSITE-ProRule" id="PRU00284"/>
    </source>
</evidence>
<dbReference type="AlphaFoldDB" id="A0A840BLW5"/>
<evidence type="ECO:0000313" key="10">
    <source>
        <dbReference type="Proteomes" id="UP000561045"/>
    </source>
</evidence>
<feature type="domain" description="Methyl-accepting transducer" evidence="7">
    <location>
        <begin position="281"/>
        <end position="517"/>
    </location>
</feature>
<dbReference type="Gene3D" id="1.10.287.950">
    <property type="entry name" value="Methyl-accepting chemotaxis protein"/>
    <property type="match status" value="1"/>
</dbReference>
<dbReference type="PROSITE" id="PS50885">
    <property type="entry name" value="HAMP"/>
    <property type="match status" value="1"/>
</dbReference>
<dbReference type="PANTHER" id="PTHR32089">
    <property type="entry name" value="METHYL-ACCEPTING CHEMOTAXIS PROTEIN MCPB"/>
    <property type="match status" value="1"/>
</dbReference>
<keyword evidence="10" id="KW-1185">Reference proteome</keyword>
<keyword evidence="6" id="KW-0472">Membrane</keyword>
<dbReference type="GO" id="GO:0007165">
    <property type="term" value="P:signal transduction"/>
    <property type="evidence" value="ECO:0007669"/>
    <property type="project" value="UniProtKB-KW"/>
</dbReference>
<dbReference type="GO" id="GO:0016020">
    <property type="term" value="C:membrane"/>
    <property type="evidence" value="ECO:0007669"/>
    <property type="project" value="UniProtKB-SubCell"/>
</dbReference>
<keyword evidence="6" id="KW-0812">Transmembrane</keyword>
<evidence type="ECO:0000256" key="5">
    <source>
        <dbReference type="SAM" id="MobiDB-lite"/>
    </source>
</evidence>
<evidence type="ECO:0000256" key="2">
    <source>
        <dbReference type="ARBA" id="ARBA00023224"/>
    </source>
</evidence>
<keyword evidence="2 4" id="KW-0807">Transducer</keyword>
<name>A0A840BLW5_9RHOO</name>
<dbReference type="CDD" id="cd11386">
    <property type="entry name" value="MCP_signal"/>
    <property type="match status" value="1"/>
</dbReference>
<dbReference type="RefSeq" id="WP_183634429.1">
    <property type="nucleotide sequence ID" value="NZ_BAABLE010000011.1"/>
</dbReference>
<dbReference type="Pfam" id="PF00015">
    <property type="entry name" value="MCPsignal"/>
    <property type="match status" value="1"/>
</dbReference>
<dbReference type="FunFam" id="1.10.287.950:FF:000001">
    <property type="entry name" value="Methyl-accepting chemotaxis sensory transducer"/>
    <property type="match status" value="1"/>
</dbReference>
<comment type="subcellular location">
    <subcellularLocation>
        <location evidence="1">Membrane</location>
    </subcellularLocation>
</comment>
<evidence type="ECO:0000256" key="3">
    <source>
        <dbReference type="ARBA" id="ARBA00029447"/>
    </source>
</evidence>
<dbReference type="Proteomes" id="UP000561045">
    <property type="component" value="Unassembled WGS sequence"/>
</dbReference>
<dbReference type="GO" id="GO:0006935">
    <property type="term" value="P:chemotaxis"/>
    <property type="evidence" value="ECO:0007669"/>
    <property type="project" value="UniProtKB-ARBA"/>
</dbReference>
<evidence type="ECO:0000259" key="8">
    <source>
        <dbReference type="PROSITE" id="PS50885"/>
    </source>
</evidence>
<evidence type="ECO:0000313" key="9">
    <source>
        <dbReference type="EMBL" id="MBB4012642.1"/>
    </source>
</evidence>
<protein>
    <submittedName>
        <fullName evidence="9">Methyl-accepting chemotaxis protein</fullName>
    </submittedName>
</protein>
<dbReference type="PROSITE" id="PS50111">
    <property type="entry name" value="CHEMOTAXIS_TRANSDUC_2"/>
    <property type="match status" value="1"/>
</dbReference>
<dbReference type="PANTHER" id="PTHR32089:SF112">
    <property type="entry name" value="LYSOZYME-LIKE PROTEIN-RELATED"/>
    <property type="match status" value="1"/>
</dbReference>
<dbReference type="CDD" id="cd06225">
    <property type="entry name" value="HAMP"/>
    <property type="match status" value="1"/>
</dbReference>
<evidence type="ECO:0000259" key="7">
    <source>
        <dbReference type="PROSITE" id="PS50111"/>
    </source>
</evidence>
<dbReference type="EMBL" id="JACIET010000001">
    <property type="protein sequence ID" value="MBB4012642.1"/>
    <property type="molecule type" value="Genomic_DNA"/>
</dbReference>
<dbReference type="InterPro" id="IPR004089">
    <property type="entry name" value="MCPsignal_dom"/>
</dbReference>
<dbReference type="SUPFAM" id="SSF58104">
    <property type="entry name" value="Methyl-accepting chemotaxis protein (MCP) signaling domain"/>
    <property type="match status" value="1"/>
</dbReference>
<keyword evidence="6" id="KW-1133">Transmembrane helix</keyword>
<feature type="domain" description="HAMP" evidence="8">
    <location>
        <begin position="223"/>
        <end position="276"/>
    </location>
</feature>
<feature type="region of interest" description="Disordered" evidence="5">
    <location>
        <begin position="524"/>
        <end position="553"/>
    </location>
</feature>
<dbReference type="SMART" id="SM00304">
    <property type="entry name" value="HAMP"/>
    <property type="match status" value="2"/>
</dbReference>
<evidence type="ECO:0000256" key="1">
    <source>
        <dbReference type="ARBA" id="ARBA00004370"/>
    </source>
</evidence>
<organism evidence="9 10">
    <name type="scientific">Niveibacterium umoris</name>
    <dbReference type="NCBI Taxonomy" id="1193620"/>
    <lineage>
        <taxon>Bacteria</taxon>
        <taxon>Pseudomonadati</taxon>
        <taxon>Pseudomonadota</taxon>
        <taxon>Betaproteobacteria</taxon>
        <taxon>Rhodocyclales</taxon>
        <taxon>Rhodocyclaceae</taxon>
        <taxon>Niveibacterium</taxon>
    </lineage>
</organism>
<gene>
    <name evidence="9" type="ORF">GGR36_001950</name>
</gene>
<feature type="transmembrane region" description="Helical" evidence="6">
    <location>
        <begin position="202"/>
        <end position="221"/>
    </location>
</feature>
<comment type="similarity">
    <text evidence="3">Belongs to the methyl-accepting chemotaxis (MCP) protein family.</text>
</comment>
<feature type="compositionally biased region" description="Basic and acidic residues" evidence="5">
    <location>
        <begin position="543"/>
        <end position="553"/>
    </location>
</feature>
<evidence type="ECO:0000256" key="6">
    <source>
        <dbReference type="SAM" id="Phobius"/>
    </source>
</evidence>